<dbReference type="InterPro" id="IPR029028">
    <property type="entry name" value="Alpha/beta_knot_MTases"/>
</dbReference>
<dbReference type="Pfam" id="PF03587">
    <property type="entry name" value="EMG1"/>
    <property type="match status" value="1"/>
</dbReference>
<evidence type="ECO:0000256" key="6">
    <source>
        <dbReference type="ARBA" id="ARBA00022679"/>
    </source>
</evidence>
<reference evidence="11" key="1">
    <citation type="submission" date="2014-05" db="EMBL/GenBank/DDBJ databases">
        <title>The transcriptome of the halophilic microalga Tetraselmis sp. GSL018 isolated from the Great Salt Lake, Utah.</title>
        <authorList>
            <person name="Jinkerson R.E."/>
            <person name="D'Adamo S."/>
            <person name="Posewitz M.C."/>
        </authorList>
    </citation>
    <scope>NUCLEOTIDE SEQUENCE</scope>
    <source>
        <strain evidence="11">GSL018</strain>
    </source>
</reference>
<dbReference type="PANTHER" id="PTHR12636:SF5">
    <property type="entry name" value="RIBOSOMAL RNA SMALL SUBUNIT METHYLTRANSFERASE NEP1"/>
    <property type="match status" value="1"/>
</dbReference>
<keyword evidence="10" id="KW-0539">Nucleus</keyword>
<organism evidence="11">
    <name type="scientific">Tetraselmis sp. GSL018</name>
    <dbReference type="NCBI Taxonomy" id="582737"/>
    <lineage>
        <taxon>Eukaryota</taxon>
        <taxon>Viridiplantae</taxon>
        <taxon>Chlorophyta</taxon>
        <taxon>core chlorophytes</taxon>
        <taxon>Chlorodendrophyceae</taxon>
        <taxon>Chlorodendrales</taxon>
        <taxon>Chlorodendraceae</taxon>
        <taxon>Tetraselmis</taxon>
    </lineage>
</organism>
<keyword evidence="5" id="KW-0489">Methyltransferase</keyword>
<dbReference type="FunFam" id="3.40.1280.10:FF:000003">
    <property type="entry name" value="Ribosomal RNA small subunit methyltransferase"/>
    <property type="match status" value="1"/>
</dbReference>
<keyword evidence="8" id="KW-0699">rRNA-binding</keyword>
<dbReference type="Gene3D" id="3.40.1280.10">
    <property type="match status" value="1"/>
</dbReference>
<dbReference type="AlphaFoldDB" id="A0A061S8E0"/>
<dbReference type="GO" id="GO:0070037">
    <property type="term" value="F:rRNA (pseudouridine) methyltransferase activity"/>
    <property type="evidence" value="ECO:0007669"/>
    <property type="project" value="InterPro"/>
</dbReference>
<proteinExistence type="inferred from homology"/>
<keyword evidence="3" id="KW-0690">Ribosome biogenesis</keyword>
<evidence type="ECO:0000256" key="7">
    <source>
        <dbReference type="ARBA" id="ARBA00022691"/>
    </source>
</evidence>
<evidence type="ECO:0000256" key="10">
    <source>
        <dbReference type="ARBA" id="ARBA00023242"/>
    </source>
</evidence>
<dbReference type="PANTHER" id="PTHR12636">
    <property type="entry name" value="NEP1/MRA1"/>
    <property type="match status" value="1"/>
</dbReference>
<evidence type="ECO:0000256" key="9">
    <source>
        <dbReference type="ARBA" id="ARBA00022884"/>
    </source>
</evidence>
<protein>
    <submittedName>
        <fullName evidence="11">Essential for mitotic growth 1</fullName>
    </submittedName>
</protein>
<dbReference type="GO" id="GO:0019843">
    <property type="term" value="F:rRNA binding"/>
    <property type="evidence" value="ECO:0007669"/>
    <property type="project" value="UniProtKB-KW"/>
</dbReference>
<evidence type="ECO:0000256" key="4">
    <source>
        <dbReference type="ARBA" id="ARBA00022552"/>
    </source>
</evidence>
<evidence type="ECO:0000256" key="5">
    <source>
        <dbReference type="ARBA" id="ARBA00022603"/>
    </source>
</evidence>
<evidence type="ECO:0000256" key="3">
    <source>
        <dbReference type="ARBA" id="ARBA00022517"/>
    </source>
</evidence>
<evidence type="ECO:0000256" key="1">
    <source>
        <dbReference type="ARBA" id="ARBA00004604"/>
    </source>
</evidence>
<comment type="subcellular location">
    <subcellularLocation>
        <location evidence="1">Nucleus</location>
        <location evidence="1">Nucleolus</location>
    </subcellularLocation>
</comment>
<dbReference type="GO" id="GO:0032040">
    <property type="term" value="C:small-subunit processome"/>
    <property type="evidence" value="ECO:0007669"/>
    <property type="project" value="TreeGrafter"/>
</dbReference>
<keyword evidence="6" id="KW-0808">Transferase</keyword>
<keyword evidence="7" id="KW-0949">S-adenosyl-L-methionine</keyword>
<evidence type="ECO:0000256" key="2">
    <source>
        <dbReference type="ARBA" id="ARBA00008115"/>
    </source>
</evidence>
<evidence type="ECO:0000313" key="11">
    <source>
        <dbReference type="EMBL" id="JAC79115.1"/>
    </source>
</evidence>
<dbReference type="InterPro" id="IPR029026">
    <property type="entry name" value="tRNA_m1G_MTases_N"/>
</dbReference>
<name>A0A061S8E0_9CHLO</name>
<dbReference type="CDD" id="cd18088">
    <property type="entry name" value="Nep1-like"/>
    <property type="match status" value="1"/>
</dbReference>
<comment type="similarity">
    <text evidence="2">Belongs to the class IV-like SAM-binding methyltransferase superfamily. RNA methyltransferase NEP1 family.</text>
</comment>
<dbReference type="EMBL" id="GBEZ01006270">
    <property type="protein sequence ID" value="JAC79115.1"/>
    <property type="molecule type" value="Transcribed_RNA"/>
</dbReference>
<dbReference type="GO" id="GO:0070475">
    <property type="term" value="P:rRNA base methylation"/>
    <property type="evidence" value="ECO:0007669"/>
    <property type="project" value="InterPro"/>
</dbReference>
<keyword evidence="4" id="KW-0698">rRNA processing</keyword>
<dbReference type="SUPFAM" id="SSF75217">
    <property type="entry name" value="alpha/beta knot"/>
    <property type="match status" value="1"/>
</dbReference>
<accession>A0A061S8E0</accession>
<keyword evidence="9" id="KW-0694">RNA-binding</keyword>
<evidence type="ECO:0000256" key="8">
    <source>
        <dbReference type="ARBA" id="ARBA00022730"/>
    </source>
</evidence>
<gene>
    <name evidence="11" type="primary">NEP1</name>
    <name evidence="11" type="ORF">TSPGSL018_13507</name>
</gene>
<sequence>MVGGLAPPPEEEEEAQVLDSSRGVIFVLENACLETAKVGKSYALLNCDDHANFLRRHGKDIAQYRPDICHQALLAILDSPLNKAGKIKGVYVHTSKNALLQISPQVRIPRTFRRFCGLMVQLLQKLSIRATNGPDKLLKVVKGPVTKYFPANCRRVGLEYSSEGADTVRLQDFVRELPDDTPAVFSIGAMAHGDIDVAYVDQTISVSEYPLSAACCIGRITNTLEQKWDIV</sequence>
<dbReference type="InterPro" id="IPR005304">
    <property type="entry name" value="Rbsml_bgen_MeTrfase_EMG1/NEP1"/>
</dbReference>